<dbReference type="EMBL" id="UOFN01000047">
    <property type="protein sequence ID" value="VAW75433.1"/>
    <property type="molecule type" value="Genomic_DNA"/>
</dbReference>
<evidence type="ECO:0000256" key="13">
    <source>
        <dbReference type="ARBA" id="ARBA00023268"/>
    </source>
</evidence>
<dbReference type="GO" id="GO:0071555">
    <property type="term" value="P:cell wall organization"/>
    <property type="evidence" value="ECO:0007669"/>
    <property type="project" value="UniProtKB-KW"/>
</dbReference>
<evidence type="ECO:0000256" key="9">
    <source>
        <dbReference type="ARBA" id="ARBA00022737"/>
    </source>
</evidence>
<comment type="catalytic activity">
    <reaction evidence="17">
        <text>N-acetyl-alpha-D-glucosamine 1-phosphate + UTP + H(+) = UDP-N-acetyl-alpha-D-glucosamine + diphosphate</text>
        <dbReference type="Rhea" id="RHEA:13509"/>
        <dbReference type="ChEBI" id="CHEBI:15378"/>
        <dbReference type="ChEBI" id="CHEBI:33019"/>
        <dbReference type="ChEBI" id="CHEBI:46398"/>
        <dbReference type="ChEBI" id="CHEBI:57705"/>
        <dbReference type="ChEBI" id="CHEBI:57776"/>
        <dbReference type="EC" id="2.7.7.23"/>
    </reaction>
</comment>
<evidence type="ECO:0000256" key="10">
    <source>
        <dbReference type="ARBA" id="ARBA00022842"/>
    </source>
</evidence>
<dbReference type="GO" id="GO:0009252">
    <property type="term" value="P:peptidoglycan biosynthetic process"/>
    <property type="evidence" value="ECO:0007669"/>
    <property type="project" value="UniProtKB-KW"/>
</dbReference>
<evidence type="ECO:0000256" key="16">
    <source>
        <dbReference type="ARBA" id="ARBA00048247"/>
    </source>
</evidence>
<comment type="catalytic activity">
    <reaction evidence="16">
        <text>alpha-D-glucosamine 1-phosphate + acetyl-CoA = N-acetyl-alpha-D-glucosamine 1-phosphate + CoA + H(+)</text>
        <dbReference type="Rhea" id="RHEA:13725"/>
        <dbReference type="ChEBI" id="CHEBI:15378"/>
        <dbReference type="ChEBI" id="CHEBI:57287"/>
        <dbReference type="ChEBI" id="CHEBI:57288"/>
        <dbReference type="ChEBI" id="CHEBI:57776"/>
        <dbReference type="ChEBI" id="CHEBI:58516"/>
        <dbReference type="EC" id="2.3.1.157"/>
    </reaction>
</comment>
<evidence type="ECO:0000256" key="6">
    <source>
        <dbReference type="ARBA" id="ARBA00022679"/>
    </source>
</evidence>
<dbReference type="InterPro" id="IPR050065">
    <property type="entry name" value="GlmU-like"/>
</dbReference>
<comment type="similarity">
    <text evidence="3">In the C-terminal section; belongs to the transferase hexapeptide repeat family.</text>
</comment>
<dbReference type="InterPro" id="IPR025877">
    <property type="entry name" value="MobA-like_NTP_Trfase"/>
</dbReference>
<keyword evidence="8" id="KW-0479">Metal-binding</keyword>
<proteinExistence type="inferred from homology"/>
<dbReference type="AlphaFoldDB" id="A0A3B0YH04"/>
<comment type="subcellular location">
    <subcellularLocation>
        <location evidence="2">Cytoplasm</location>
    </subcellularLocation>
</comment>
<dbReference type="HAMAP" id="MF_01631">
    <property type="entry name" value="GlmU"/>
    <property type="match status" value="1"/>
</dbReference>
<keyword evidence="13" id="KW-0511">Multifunctional enzyme</keyword>
<dbReference type="GO" id="GO:0006048">
    <property type="term" value="P:UDP-N-acetylglucosamine biosynthetic process"/>
    <property type="evidence" value="ECO:0007669"/>
    <property type="project" value="InterPro"/>
</dbReference>
<keyword evidence="12" id="KW-0573">Peptidoglycan synthesis</keyword>
<dbReference type="Pfam" id="PF25087">
    <property type="entry name" value="GMPPB_C"/>
    <property type="match status" value="1"/>
</dbReference>
<dbReference type="InterPro" id="IPR038009">
    <property type="entry name" value="GlmU_C_LbH"/>
</dbReference>
<evidence type="ECO:0000313" key="20">
    <source>
        <dbReference type="EMBL" id="VAW75433.1"/>
    </source>
</evidence>
<keyword evidence="6 20" id="KW-0808">Transferase</keyword>
<dbReference type="GO" id="GO:0000287">
    <property type="term" value="F:magnesium ion binding"/>
    <property type="evidence" value="ECO:0007669"/>
    <property type="project" value="InterPro"/>
</dbReference>
<dbReference type="GO" id="GO:0019134">
    <property type="term" value="F:glucosamine-1-phosphate N-acetyltransferase activity"/>
    <property type="evidence" value="ECO:0007669"/>
    <property type="project" value="UniProtKB-EC"/>
</dbReference>
<dbReference type="PANTHER" id="PTHR43584">
    <property type="entry name" value="NUCLEOTIDYL TRANSFERASE"/>
    <property type="match status" value="1"/>
</dbReference>
<name>A0A3B0YH04_9ZZZZ</name>
<evidence type="ECO:0000256" key="3">
    <source>
        <dbReference type="ARBA" id="ARBA00007707"/>
    </source>
</evidence>
<keyword evidence="9" id="KW-0677">Repeat</keyword>
<evidence type="ECO:0000256" key="1">
    <source>
        <dbReference type="ARBA" id="ARBA00001946"/>
    </source>
</evidence>
<evidence type="ECO:0000259" key="18">
    <source>
        <dbReference type="Pfam" id="PF12804"/>
    </source>
</evidence>
<dbReference type="Pfam" id="PF00132">
    <property type="entry name" value="Hexapep"/>
    <property type="match status" value="1"/>
</dbReference>
<dbReference type="InterPro" id="IPR018357">
    <property type="entry name" value="Hexapep_transf_CS"/>
</dbReference>
<protein>
    <submittedName>
        <fullName evidence="20">N-acetylglucosamine-1-phosphate uridyltransferase / Glucosamine-1-phosphate N-acetyltransferase</fullName>
        <ecNumber evidence="20">2.3.1.157</ecNumber>
        <ecNumber evidence="20">2.7.7.23</ecNumber>
    </submittedName>
</protein>
<dbReference type="CDD" id="cd03353">
    <property type="entry name" value="LbH_GlmU_C"/>
    <property type="match status" value="1"/>
</dbReference>
<dbReference type="GO" id="GO:0005737">
    <property type="term" value="C:cytoplasm"/>
    <property type="evidence" value="ECO:0007669"/>
    <property type="project" value="UniProtKB-SubCell"/>
</dbReference>
<evidence type="ECO:0000256" key="15">
    <source>
        <dbReference type="ARBA" id="ARBA00023316"/>
    </source>
</evidence>
<keyword evidence="10" id="KW-0460">Magnesium</keyword>
<evidence type="ECO:0000256" key="7">
    <source>
        <dbReference type="ARBA" id="ARBA00022695"/>
    </source>
</evidence>
<dbReference type="Gene3D" id="2.160.10.10">
    <property type="entry name" value="Hexapeptide repeat proteins"/>
    <property type="match status" value="1"/>
</dbReference>
<feature type="domain" description="MobA-like NTP transferase" evidence="18">
    <location>
        <begin position="13"/>
        <end position="133"/>
    </location>
</feature>
<keyword evidence="7 20" id="KW-0548">Nucleotidyltransferase</keyword>
<dbReference type="EC" id="2.7.7.23" evidence="20"/>
<dbReference type="PANTHER" id="PTHR43584:SF3">
    <property type="entry name" value="BIFUNCTIONAL PROTEIN GLMU"/>
    <property type="match status" value="1"/>
</dbReference>
<keyword evidence="5" id="KW-0963">Cytoplasm</keyword>
<keyword evidence="15" id="KW-0961">Cell wall biogenesis/degradation</keyword>
<dbReference type="CDD" id="cd02540">
    <property type="entry name" value="GT2_GlmU_N_bac"/>
    <property type="match status" value="1"/>
</dbReference>
<gene>
    <name evidence="20" type="ORF">MNBD_GAMMA15-529</name>
</gene>
<organism evidence="20">
    <name type="scientific">hydrothermal vent metagenome</name>
    <dbReference type="NCBI Taxonomy" id="652676"/>
    <lineage>
        <taxon>unclassified sequences</taxon>
        <taxon>metagenomes</taxon>
        <taxon>ecological metagenomes</taxon>
    </lineage>
</organism>
<feature type="domain" description="Mannose-1-phosphate guanyltransferase C-terminal" evidence="19">
    <location>
        <begin position="268"/>
        <end position="351"/>
    </location>
</feature>
<sequence>MDFAFLIMSLSIIILAAGQGTRMRSALPKVLHQVGGISLLQHVIRTAQQLDPGRIVVVYGHGGEQVKETLAHASVDWVFQDQQLGTGHAVDQAMPMVKDDDTVLVLYGDVPLIQTDTLAVLAEKADTDVLAVLTAVLENPQGYGRMLRDDSGQLVGIIEQKDASDAQLAIQEINSGFLAAPAGRLRAWLQRLDNSNAQGEYYLTDIIAMAAADNVKVESASAEHEYEILGVNDRVQLAQLERIWQLKQAEVLMRCGVTLADPARLEIRGEVTAGQDCSIDINVVLEGRVTLGERVNIGPGCVIKNATIGDDVEIFANCVIEDGEIGASCRIGPFARIRPETKLADQVHVGNFVEIKKSTVAQGSKINHLSYIGDTQMGSGVNIGAGTITCNYDGAYKHLTEIGNNVFVGSDTQLVAPVKVGDGATIGAGSTITHDVPENELTLSRSKQQTISGWKRPVKS</sequence>
<keyword evidence="11" id="KW-0133">Cell shape</keyword>
<comment type="cofactor">
    <cofactor evidence="1">
        <name>Mg(2+)</name>
        <dbReference type="ChEBI" id="CHEBI:18420"/>
    </cofactor>
</comment>
<dbReference type="Gene3D" id="3.90.550.10">
    <property type="entry name" value="Spore Coat Polysaccharide Biosynthesis Protein SpsA, Chain A"/>
    <property type="match status" value="1"/>
</dbReference>
<dbReference type="GO" id="GO:0003977">
    <property type="term" value="F:UDP-N-acetylglucosamine diphosphorylase activity"/>
    <property type="evidence" value="ECO:0007669"/>
    <property type="project" value="UniProtKB-EC"/>
</dbReference>
<accession>A0A3B0YH04</accession>
<evidence type="ECO:0000256" key="4">
    <source>
        <dbReference type="ARBA" id="ARBA00007947"/>
    </source>
</evidence>
<reference evidence="20" key="1">
    <citation type="submission" date="2018-06" db="EMBL/GenBank/DDBJ databases">
        <authorList>
            <person name="Zhirakovskaya E."/>
        </authorList>
    </citation>
    <scope>NUCLEOTIDE SEQUENCE</scope>
</reference>
<dbReference type="SUPFAM" id="SSF53448">
    <property type="entry name" value="Nucleotide-diphospho-sugar transferases"/>
    <property type="match status" value="1"/>
</dbReference>
<evidence type="ECO:0000259" key="19">
    <source>
        <dbReference type="Pfam" id="PF25087"/>
    </source>
</evidence>
<dbReference type="InterPro" id="IPR056729">
    <property type="entry name" value="GMPPB_C"/>
</dbReference>
<dbReference type="Pfam" id="PF12804">
    <property type="entry name" value="NTP_transf_3"/>
    <property type="match status" value="1"/>
</dbReference>
<evidence type="ECO:0000256" key="5">
    <source>
        <dbReference type="ARBA" id="ARBA00022490"/>
    </source>
</evidence>
<dbReference type="InterPro" id="IPR001451">
    <property type="entry name" value="Hexapep"/>
</dbReference>
<evidence type="ECO:0000256" key="11">
    <source>
        <dbReference type="ARBA" id="ARBA00022960"/>
    </source>
</evidence>
<dbReference type="InterPro" id="IPR011004">
    <property type="entry name" value="Trimer_LpxA-like_sf"/>
</dbReference>
<evidence type="ECO:0000256" key="2">
    <source>
        <dbReference type="ARBA" id="ARBA00004496"/>
    </source>
</evidence>
<dbReference type="EC" id="2.3.1.157" evidence="20"/>
<comment type="similarity">
    <text evidence="4">In the N-terminal section; belongs to the N-acetylglucosamine-1-phosphate uridyltransferase family.</text>
</comment>
<evidence type="ECO:0000256" key="12">
    <source>
        <dbReference type="ARBA" id="ARBA00022984"/>
    </source>
</evidence>
<dbReference type="InterPro" id="IPR029044">
    <property type="entry name" value="Nucleotide-diphossugar_trans"/>
</dbReference>
<dbReference type="GO" id="GO:0008360">
    <property type="term" value="P:regulation of cell shape"/>
    <property type="evidence" value="ECO:0007669"/>
    <property type="project" value="UniProtKB-KW"/>
</dbReference>
<evidence type="ECO:0000256" key="17">
    <source>
        <dbReference type="ARBA" id="ARBA00048493"/>
    </source>
</evidence>
<evidence type="ECO:0000256" key="8">
    <source>
        <dbReference type="ARBA" id="ARBA00022723"/>
    </source>
</evidence>
<dbReference type="InterPro" id="IPR005882">
    <property type="entry name" value="Bifunctional_GlmU"/>
</dbReference>
<dbReference type="PROSITE" id="PS00101">
    <property type="entry name" value="HEXAPEP_TRANSFERASES"/>
    <property type="match status" value="1"/>
</dbReference>
<dbReference type="SUPFAM" id="SSF51161">
    <property type="entry name" value="Trimeric LpxA-like enzymes"/>
    <property type="match status" value="1"/>
</dbReference>
<evidence type="ECO:0000256" key="14">
    <source>
        <dbReference type="ARBA" id="ARBA00023315"/>
    </source>
</evidence>
<keyword evidence="14 20" id="KW-0012">Acyltransferase</keyword>
<dbReference type="NCBIfam" id="TIGR01173">
    <property type="entry name" value="glmU"/>
    <property type="match status" value="1"/>
</dbReference>
<dbReference type="GO" id="GO:0000902">
    <property type="term" value="P:cell morphogenesis"/>
    <property type="evidence" value="ECO:0007669"/>
    <property type="project" value="InterPro"/>
</dbReference>